<evidence type="ECO:0000313" key="3">
    <source>
        <dbReference type="Proteomes" id="UP000273044"/>
    </source>
</evidence>
<sequence length="212" mass="22878">MYSVTHNPDNRPLIGRLVRLDPTRPADEAELVEALDDPRVFALGFAGGAGDRAATIARLIAAAGEDRAMYTIRLTGDTRFGPAGDVVGTTSLGDLEPRAQRAHAGWTAYRPALWGKGLNAEVKLLLLGHAFEDCGFERVKLQTDSINQRSRDAIARLGAVQEGVLRHHQPRADGSWRDTVVFSILSAEWPTVQAGLESRVRATLASLTAQGS</sequence>
<evidence type="ECO:0000259" key="1">
    <source>
        <dbReference type="Pfam" id="PF13302"/>
    </source>
</evidence>
<dbReference type="Proteomes" id="UP000273044">
    <property type="component" value="Chromosome"/>
</dbReference>
<dbReference type="SUPFAM" id="SSF55729">
    <property type="entry name" value="Acyl-CoA N-acyltransferases (Nat)"/>
    <property type="match status" value="1"/>
</dbReference>
<gene>
    <name evidence="2" type="ORF">NCTC12967_00713</name>
</gene>
<feature type="domain" description="N-acetyltransferase" evidence="1">
    <location>
        <begin position="19"/>
        <end position="159"/>
    </location>
</feature>
<evidence type="ECO:0000313" key="2">
    <source>
        <dbReference type="EMBL" id="VEH69444.1"/>
    </source>
</evidence>
<dbReference type="GO" id="GO:0016747">
    <property type="term" value="F:acyltransferase activity, transferring groups other than amino-acyl groups"/>
    <property type="evidence" value="ECO:0007669"/>
    <property type="project" value="InterPro"/>
</dbReference>
<dbReference type="AlphaFoldDB" id="A0A448MWF2"/>
<organism evidence="2 3">
    <name type="scientific">Arachnia propionica</name>
    <dbReference type="NCBI Taxonomy" id="1750"/>
    <lineage>
        <taxon>Bacteria</taxon>
        <taxon>Bacillati</taxon>
        <taxon>Actinomycetota</taxon>
        <taxon>Actinomycetes</taxon>
        <taxon>Propionibacteriales</taxon>
        <taxon>Propionibacteriaceae</taxon>
        <taxon>Arachnia</taxon>
    </lineage>
</organism>
<dbReference type="RefSeq" id="WP_061787872.1">
    <property type="nucleotide sequence ID" value="NZ_LR134406.1"/>
</dbReference>
<dbReference type="InterPro" id="IPR016181">
    <property type="entry name" value="Acyl_CoA_acyltransferase"/>
</dbReference>
<dbReference type="Pfam" id="PF13302">
    <property type="entry name" value="Acetyltransf_3"/>
    <property type="match status" value="1"/>
</dbReference>
<keyword evidence="3" id="KW-1185">Reference proteome</keyword>
<dbReference type="PANTHER" id="PTHR43610:SF1">
    <property type="entry name" value="N-ACETYLTRANSFERASE DOMAIN-CONTAINING PROTEIN"/>
    <property type="match status" value="1"/>
</dbReference>
<dbReference type="GeneID" id="64406197"/>
<proteinExistence type="predicted"/>
<name>A0A448MWF2_9ACTN</name>
<dbReference type="EMBL" id="LR134406">
    <property type="protein sequence ID" value="VEH69444.1"/>
    <property type="molecule type" value="Genomic_DNA"/>
</dbReference>
<accession>A0A448MWF2</accession>
<dbReference type="PANTHER" id="PTHR43610">
    <property type="entry name" value="BLL6696 PROTEIN"/>
    <property type="match status" value="1"/>
</dbReference>
<dbReference type="InterPro" id="IPR000182">
    <property type="entry name" value="GNAT_dom"/>
</dbReference>
<protein>
    <recommendedName>
        <fullName evidence="1">N-acetyltransferase domain-containing protein</fullName>
    </recommendedName>
</protein>
<dbReference type="Gene3D" id="3.40.630.30">
    <property type="match status" value="1"/>
</dbReference>
<reference evidence="2 3" key="1">
    <citation type="submission" date="2018-12" db="EMBL/GenBank/DDBJ databases">
        <authorList>
            <consortium name="Pathogen Informatics"/>
        </authorList>
    </citation>
    <scope>NUCLEOTIDE SEQUENCE [LARGE SCALE GENOMIC DNA]</scope>
    <source>
        <strain evidence="2 3">NCTC12967</strain>
    </source>
</reference>